<dbReference type="SUPFAM" id="SSF53850">
    <property type="entry name" value="Periplasmic binding protein-like II"/>
    <property type="match status" value="1"/>
</dbReference>
<name>A0A9X2VR49_9PSEU</name>
<accession>A0A9X2VR49</accession>
<feature type="signal peptide" evidence="1">
    <location>
        <begin position="1"/>
        <end position="24"/>
    </location>
</feature>
<protein>
    <submittedName>
        <fullName evidence="2">Sugar ABC transporter substrate-binding protein</fullName>
    </submittedName>
</protein>
<reference evidence="2" key="1">
    <citation type="submission" date="2022-08" db="EMBL/GenBank/DDBJ databases">
        <authorList>
            <person name="Tistechok S."/>
            <person name="Samborskyy M."/>
            <person name="Roman I."/>
        </authorList>
    </citation>
    <scope>NUCLEOTIDE SEQUENCE</scope>
    <source>
        <strain evidence="2">DSM 103496</strain>
    </source>
</reference>
<dbReference type="Gene3D" id="3.40.190.10">
    <property type="entry name" value="Periplasmic binding protein-like II"/>
    <property type="match status" value="1"/>
</dbReference>
<dbReference type="PANTHER" id="PTHR43649:SF16">
    <property type="entry name" value="SUGAR-BINDING LIPOPROTEIN"/>
    <property type="match status" value="1"/>
</dbReference>
<dbReference type="Proteomes" id="UP001141259">
    <property type="component" value="Unassembled WGS sequence"/>
</dbReference>
<dbReference type="PROSITE" id="PS51257">
    <property type="entry name" value="PROKAR_LIPOPROTEIN"/>
    <property type="match status" value="1"/>
</dbReference>
<dbReference type="PANTHER" id="PTHR43649">
    <property type="entry name" value="ARABINOSE-BINDING PROTEIN-RELATED"/>
    <property type="match status" value="1"/>
</dbReference>
<dbReference type="EMBL" id="JANYMP010000017">
    <property type="protein sequence ID" value="MCS7481330.1"/>
    <property type="molecule type" value="Genomic_DNA"/>
</dbReference>
<evidence type="ECO:0000313" key="2">
    <source>
        <dbReference type="EMBL" id="MCS7481330.1"/>
    </source>
</evidence>
<dbReference type="InterPro" id="IPR050490">
    <property type="entry name" value="Bact_solute-bd_prot1"/>
</dbReference>
<sequence length="448" mass="47223">MKSIAVLAVATAVLAACSGGGAQSADGKTVVNVSLDPGLEQGAIDAFNARVAQFESANPSIDLVPREYKWDATTFTTQLAGGTLPDVFTVPFTDGRGLIERKQIADISGQVAGLPYAGKFNKEIAKAGSADDGKMWAVPIAAHGQALHYNRTLFTQAGLDPDKPPTSWEEIRSAAKQISEKTGQAGFAMMTSGNTGGWIATTLAYAFGGRTEKLEGDTAKSTVDSPEMVKALQAVKAMRWDDNSMGANFLYEWGTINQDFAAGRIGMYVSGGGNYGSLKAQNAMKPEDYGVAALPLTGGANAGVLGGGTLAAVSAKAEEPVKAAAVKWIDFYYLEKLTNKDAAVADAKTTADSGQAVGSPELPVFDKAAFDERMTWIAQYVNVPVKQMTPYTDKMFGQPLVPEPTRSTQQVYALLDPVVQSVLTDRGADIGSLLNGVRTQAQALLDKK</sequence>
<proteinExistence type="predicted"/>
<organism evidence="2 3">
    <name type="scientific">Umezawaea endophytica</name>
    <dbReference type="NCBI Taxonomy" id="1654476"/>
    <lineage>
        <taxon>Bacteria</taxon>
        <taxon>Bacillati</taxon>
        <taxon>Actinomycetota</taxon>
        <taxon>Actinomycetes</taxon>
        <taxon>Pseudonocardiales</taxon>
        <taxon>Pseudonocardiaceae</taxon>
        <taxon>Umezawaea</taxon>
    </lineage>
</organism>
<dbReference type="AlphaFoldDB" id="A0A9X2VR49"/>
<evidence type="ECO:0000256" key="1">
    <source>
        <dbReference type="SAM" id="SignalP"/>
    </source>
</evidence>
<keyword evidence="3" id="KW-1185">Reference proteome</keyword>
<dbReference type="CDD" id="cd13585">
    <property type="entry name" value="PBP2_TMBP_like"/>
    <property type="match status" value="1"/>
</dbReference>
<dbReference type="Pfam" id="PF13416">
    <property type="entry name" value="SBP_bac_8"/>
    <property type="match status" value="1"/>
</dbReference>
<evidence type="ECO:0000313" key="3">
    <source>
        <dbReference type="Proteomes" id="UP001141259"/>
    </source>
</evidence>
<gene>
    <name evidence="2" type="ORF">NZH93_31115</name>
</gene>
<dbReference type="InterPro" id="IPR006059">
    <property type="entry name" value="SBP"/>
</dbReference>
<dbReference type="RefSeq" id="WP_259626817.1">
    <property type="nucleotide sequence ID" value="NZ_JANYMP010000017.1"/>
</dbReference>
<comment type="caution">
    <text evidence="2">The sequence shown here is derived from an EMBL/GenBank/DDBJ whole genome shotgun (WGS) entry which is preliminary data.</text>
</comment>
<feature type="chain" id="PRO_5040764457" evidence="1">
    <location>
        <begin position="25"/>
        <end position="448"/>
    </location>
</feature>
<keyword evidence="1" id="KW-0732">Signal</keyword>